<gene>
    <name evidence="2" type="ORF">ESA94_17755</name>
</gene>
<organism evidence="2 3">
    <name type="scientific">Lacibacter luteus</name>
    <dbReference type="NCBI Taxonomy" id="2508719"/>
    <lineage>
        <taxon>Bacteria</taxon>
        <taxon>Pseudomonadati</taxon>
        <taxon>Bacteroidota</taxon>
        <taxon>Chitinophagia</taxon>
        <taxon>Chitinophagales</taxon>
        <taxon>Chitinophagaceae</taxon>
        <taxon>Lacibacter</taxon>
    </lineage>
</organism>
<keyword evidence="3" id="KW-1185">Reference proteome</keyword>
<proteinExistence type="predicted"/>
<accession>A0A4Q1CFP0</accession>
<feature type="transmembrane region" description="Helical" evidence="1">
    <location>
        <begin position="49"/>
        <end position="71"/>
    </location>
</feature>
<evidence type="ECO:0000256" key="1">
    <source>
        <dbReference type="SAM" id="Phobius"/>
    </source>
</evidence>
<reference evidence="2 3" key="1">
    <citation type="submission" date="2019-01" db="EMBL/GenBank/DDBJ databases">
        <title>Lacibacter sp. strain TTM-7.</title>
        <authorList>
            <person name="Chen W.-M."/>
        </authorList>
    </citation>
    <scope>NUCLEOTIDE SEQUENCE [LARGE SCALE GENOMIC DNA]</scope>
    <source>
        <strain evidence="2 3">TTM-7</strain>
    </source>
</reference>
<dbReference type="EMBL" id="SDHW01000006">
    <property type="protein sequence ID" value="RXK58482.1"/>
    <property type="molecule type" value="Genomic_DNA"/>
</dbReference>
<evidence type="ECO:0000313" key="3">
    <source>
        <dbReference type="Proteomes" id="UP000290204"/>
    </source>
</evidence>
<dbReference type="RefSeq" id="WP_129132283.1">
    <property type="nucleotide sequence ID" value="NZ_SDHW01000006.1"/>
</dbReference>
<dbReference type="Proteomes" id="UP000290204">
    <property type="component" value="Unassembled WGS sequence"/>
</dbReference>
<dbReference type="AlphaFoldDB" id="A0A4Q1CFP0"/>
<keyword evidence="1" id="KW-1133">Transmembrane helix</keyword>
<comment type="caution">
    <text evidence="2">The sequence shown here is derived from an EMBL/GenBank/DDBJ whole genome shotgun (WGS) entry which is preliminary data.</text>
</comment>
<protein>
    <submittedName>
        <fullName evidence="2">Uncharacterized protein</fullName>
    </submittedName>
</protein>
<keyword evidence="1" id="KW-0472">Membrane</keyword>
<name>A0A4Q1CFP0_9BACT</name>
<sequence>MKNKRVEAAIIFFTGLLLLVFAWFVYAVYEPVPDPDSPRLERLNALINTIGQLPSAILFGGIGLLVCMIAVRKWRR</sequence>
<feature type="transmembrane region" description="Helical" evidence="1">
    <location>
        <begin position="9"/>
        <end position="29"/>
    </location>
</feature>
<keyword evidence="1" id="KW-0812">Transmembrane</keyword>
<evidence type="ECO:0000313" key="2">
    <source>
        <dbReference type="EMBL" id="RXK58482.1"/>
    </source>
</evidence>